<gene>
    <name evidence="1" type="ORF">MM415A00505_0007</name>
</gene>
<evidence type="ECO:0000313" key="1">
    <source>
        <dbReference type="EMBL" id="QJA81578.1"/>
    </source>
</evidence>
<reference evidence="1" key="1">
    <citation type="submission" date="2020-03" db="EMBL/GenBank/DDBJ databases">
        <title>The deep terrestrial virosphere.</title>
        <authorList>
            <person name="Holmfeldt K."/>
            <person name="Nilsson E."/>
            <person name="Simone D."/>
            <person name="Lopez-Fernandez M."/>
            <person name="Wu X."/>
            <person name="de Brujin I."/>
            <person name="Lundin D."/>
            <person name="Andersson A."/>
            <person name="Bertilsson S."/>
            <person name="Dopson M."/>
        </authorList>
    </citation>
    <scope>NUCLEOTIDE SEQUENCE</scope>
    <source>
        <strain evidence="1">MM415A00505</strain>
    </source>
</reference>
<proteinExistence type="predicted"/>
<name>A0A6M3KJK7_9ZZZZ</name>
<sequence length="85" mass="10398">MRLFCRKCDKEIKDFVLKRGHSKNEPLWYFDVIIKCHGKEFTQRQYSFLPYFDSSDYGDLYFFEGDEPEKEWDVEKCQMKISGNY</sequence>
<accession>A0A6M3KJK7</accession>
<protein>
    <submittedName>
        <fullName evidence="1">Uncharacterized protein</fullName>
    </submittedName>
</protein>
<dbReference type="AlphaFoldDB" id="A0A6M3KJK7"/>
<organism evidence="1">
    <name type="scientific">viral metagenome</name>
    <dbReference type="NCBI Taxonomy" id="1070528"/>
    <lineage>
        <taxon>unclassified sequences</taxon>
        <taxon>metagenomes</taxon>
        <taxon>organismal metagenomes</taxon>
    </lineage>
</organism>
<dbReference type="EMBL" id="MT142464">
    <property type="protein sequence ID" value="QJA81578.1"/>
    <property type="molecule type" value="Genomic_DNA"/>
</dbReference>